<dbReference type="EMBL" id="AP026867">
    <property type="protein sequence ID" value="BDS14101.1"/>
    <property type="molecule type" value="Genomic_DNA"/>
</dbReference>
<accession>A0A915YJI2</accession>
<sequence>MKKTINDNEFDSKTLSNESAQNKSNQINDFVDNSPEAIEMRKFQQQVDQSEESVSLQAYQDSISTDAEGMSSVKKKNTTGIPDKLKAKIERESGISLDDVTVHYNSSKPEELGAYAYTEGTNIYIAKGQEEYLAHELWHVVQQKQGRVSKTTEVNGKKINEDKGLEQEAEKIGIQGPKGSGSKEMPMNSPPQQQDVQTPLVQRARKNKAELMALTVGAFDQHRKAEQMDWANDPKFTETERKVIWGIIDWGLSGLATLKIETVVKEVLADAKNFTYIKNYCEAINGALGGDPTVQLIQLSNMSEIEKQGKWVAKLNKTIGGPMVKATIPRPAFKKLIADEPTAESFLTYYTSQNPILQTPTGEEVKAYVKLVKDEGAKIADYTGALPDIRNYHKFEKASLDKLKADKGQKDRPLTLILQSLYDHNGAFIRHQHVNKVIQNANIRAYAIEGPDVAKIQELTATGLASIAAKHGMGGKITQMMVAGHGNSTMVEMAGSKTEVKQNPKTGEYTSNPDKSDTPLYLGNASYEKFWGDFFEAAFNNMDTKGGLKPKVLLRACLTSSNEIDYDKLKKSLLGKGLNLDDKKIDPTTTSNQTIIRAAIKDQYAKHGSLVTMLEGKAKGRADILGAQASITAGTTGSINEKTGELGVIALTDPKVAGPKIEYVRHGIEPTGALKAVIESWADDKDKCFKQMQERINNPVNTDDGFIIQLLYSTILANYKDDILTANKLVSTAGTLSHIALGGAHCRPVSLKKDQMIQKHKAAFYPALLLKFGRKAAQLAIYQDWMQTDKTKGKDFVDLLANPAFNKNNVTKYLDFSMLNADVKTLLSGSGALRGRILLALVGFIDNKKNADCKAFLNTQVDKDKVLVKAVKDELQGYSEDKLRSDLGLPVEAAPIVGKKAPVGGGKGHTKNVDIVSNDFYVAPVRAETKKMTKAKLKDKAKLMAEPTTGSKQLGKFYFKKDFTVVGELKKIADDTDAGWFMLRKKDGTVAYMETKYF</sequence>
<feature type="compositionally biased region" description="Basic and acidic residues" evidence="1">
    <location>
        <begin position="1"/>
        <end position="12"/>
    </location>
</feature>
<feature type="compositionally biased region" description="Low complexity" evidence="1">
    <location>
        <begin position="44"/>
        <end position="56"/>
    </location>
</feature>
<dbReference type="InterPro" id="IPR025295">
    <property type="entry name" value="eCIS_core_dom"/>
</dbReference>
<feature type="compositionally biased region" description="Polar residues" evidence="1">
    <location>
        <begin position="13"/>
        <end position="28"/>
    </location>
</feature>
<dbReference type="KEGG" id="aup:AsAng_0048680"/>
<reference evidence="3" key="1">
    <citation type="submission" date="2022-09" db="EMBL/GenBank/DDBJ databases">
        <title>Aureispira anguillicida sp. nov., isolated from Leptocephalus of Japanese eel Anguilla japonica.</title>
        <authorList>
            <person name="Yuasa K."/>
            <person name="Mekata T."/>
            <person name="Ikunari K."/>
        </authorList>
    </citation>
    <scope>NUCLEOTIDE SEQUENCE</scope>
    <source>
        <strain evidence="3">EL160426</strain>
    </source>
</reference>
<dbReference type="AlphaFoldDB" id="A0A915YJI2"/>
<organism evidence="3 4">
    <name type="scientific">Aureispira anguillae</name>
    <dbReference type="NCBI Taxonomy" id="2864201"/>
    <lineage>
        <taxon>Bacteria</taxon>
        <taxon>Pseudomonadati</taxon>
        <taxon>Bacteroidota</taxon>
        <taxon>Saprospiria</taxon>
        <taxon>Saprospirales</taxon>
        <taxon>Saprospiraceae</taxon>
        <taxon>Aureispira</taxon>
    </lineage>
</organism>
<dbReference type="Proteomes" id="UP001060919">
    <property type="component" value="Chromosome"/>
</dbReference>
<feature type="region of interest" description="Disordered" evidence="1">
    <location>
        <begin position="168"/>
        <end position="195"/>
    </location>
</feature>
<proteinExistence type="predicted"/>
<evidence type="ECO:0000259" key="2">
    <source>
        <dbReference type="Pfam" id="PF13699"/>
    </source>
</evidence>
<feature type="domain" description="eCIS core" evidence="2">
    <location>
        <begin position="81"/>
        <end position="146"/>
    </location>
</feature>
<evidence type="ECO:0000313" key="4">
    <source>
        <dbReference type="Proteomes" id="UP001060919"/>
    </source>
</evidence>
<name>A0A915YJI2_9BACT</name>
<feature type="region of interest" description="Disordered" evidence="1">
    <location>
        <begin position="1"/>
        <end position="56"/>
    </location>
</feature>
<dbReference type="RefSeq" id="WP_264789335.1">
    <property type="nucleotide sequence ID" value="NZ_AP026867.1"/>
</dbReference>
<evidence type="ECO:0000256" key="1">
    <source>
        <dbReference type="SAM" id="MobiDB-lite"/>
    </source>
</evidence>
<evidence type="ECO:0000313" key="3">
    <source>
        <dbReference type="EMBL" id="BDS14101.1"/>
    </source>
</evidence>
<keyword evidence="4" id="KW-1185">Reference proteome</keyword>
<gene>
    <name evidence="3" type="ORF">AsAng_0048680</name>
</gene>
<dbReference type="Pfam" id="PF13699">
    <property type="entry name" value="eCIS_core"/>
    <property type="match status" value="1"/>
</dbReference>
<protein>
    <submittedName>
        <fullName evidence="3">DUF4157 domain-containing protein</fullName>
    </submittedName>
</protein>